<protein>
    <submittedName>
        <fullName evidence="1">Uncharacterized protein</fullName>
    </submittedName>
</protein>
<name>A0ACB8BFD5_9AGAM</name>
<accession>A0ACB8BFD5</accession>
<evidence type="ECO:0000313" key="2">
    <source>
        <dbReference type="Proteomes" id="UP000790709"/>
    </source>
</evidence>
<keyword evidence="2" id="KW-1185">Reference proteome</keyword>
<comment type="caution">
    <text evidence="1">The sequence shown here is derived from an EMBL/GenBank/DDBJ whole genome shotgun (WGS) entry which is preliminary data.</text>
</comment>
<organism evidence="1 2">
    <name type="scientific">Leucogyrophana mollusca</name>
    <dbReference type="NCBI Taxonomy" id="85980"/>
    <lineage>
        <taxon>Eukaryota</taxon>
        <taxon>Fungi</taxon>
        <taxon>Dikarya</taxon>
        <taxon>Basidiomycota</taxon>
        <taxon>Agaricomycotina</taxon>
        <taxon>Agaricomycetes</taxon>
        <taxon>Agaricomycetidae</taxon>
        <taxon>Boletales</taxon>
        <taxon>Boletales incertae sedis</taxon>
        <taxon>Leucogyrophana</taxon>
    </lineage>
</organism>
<proteinExistence type="predicted"/>
<dbReference type="Proteomes" id="UP000790709">
    <property type="component" value="Unassembled WGS sequence"/>
</dbReference>
<reference evidence="1" key="1">
    <citation type="journal article" date="2021" name="New Phytol.">
        <title>Evolutionary innovations through gain and loss of genes in the ectomycorrhizal Boletales.</title>
        <authorList>
            <person name="Wu G."/>
            <person name="Miyauchi S."/>
            <person name="Morin E."/>
            <person name="Kuo A."/>
            <person name="Drula E."/>
            <person name="Varga T."/>
            <person name="Kohler A."/>
            <person name="Feng B."/>
            <person name="Cao Y."/>
            <person name="Lipzen A."/>
            <person name="Daum C."/>
            <person name="Hundley H."/>
            <person name="Pangilinan J."/>
            <person name="Johnson J."/>
            <person name="Barry K."/>
            <person name="LaButti K."/>
            <person name="Ng V."/>
            <person name="Ahrendt S."/>
            <person name="Min B."/>
            <person name="Choi I.G."/>
            <person name="Park H."/>
            <person name="Plett J.M."/>
            <person name="Magnuson J."/>
            <person name="Spatafora J.W."/>
            <person name="Nagy L.G."/>
            <person name="Henrissat B."/>
            <person name="Grigoriev I.V."/>
            <person name="Yang Z.L."/>
            <person name="Xu J."/>
            <person name="Martin F.M."/>
        </authorList>
    </citation>
    <scope>NUCLEOTIDE SEQUENCE</scope>
    <source>
        <strain evidence="1">KUC20120723A-06</strain>
    </source>
</reference>
<dbReference type="EMBL" id="MU266437">
    <property type="protein sequence ID" value="KAH7923974.1"/>
    <property type="molecule type" value="Genomic_DNA"/>
</dbReference>
<sequence>MTNWESPLTGYENAEPLPTTINPDGKSLFNPPGPKSAAYDEFPKPIDSSNNGFDFHIYYIPSSPAETKYARELHERVRREFPELRIYRFWDKPVGENSGLSANYVSPTSQRAHVSLGPHPTAMFEVNVFNPHQTGAFFSWLAVNRGPCDVLIHPNTGNSLRDHTELATWMGRQWPLQTDMLKRSS</sequence>
<gene>
    <name evidence="1" type="ORF">BV22DRAFT_1047818</name>
</gene>
<evidence type="ECO:0000313" key="1">
    <source>
        <dbReference type="EMBL" id="KAH7923974.1"/>
    </source>
</evidence>